<evidence type="ECO:0000256" key="1">
    <source>
        <dbReference type="SAM" id="Phobius"/>
    </source>
</evidence>
<reference evidence="2 3" key="1">
    <citation type="submission" date="2015-07" db="EMBL/GenBank/DDBJ databases">
        <title>Genome sequencing of Kibdelosporangium phytohabitans.</title>
        <authorList>
            <person name="Qin S."/>
            <person name="Xing K."/>
        </authorList>
    </citation>
    <scope>NUCLEOTIDE SEQUENCE [LARGE SCALE GENOMIC DNA]</scope>
    <source>
        <strain evidence="2 3">KLBMP1111</strain>
    </source>
</reference>
<evidence type="ECO:0000313" key="2">
    <source>
        <dbReference type="EMBL" id="ALG13399.1"/>
    </source>
</evidence>
<gene>
    <name evidence="2" type="ORF">AOZ06_46905</name>
</gene>
<name>A0A0N7F569_9PSEU</name>
<proteinExistence type="predicted"/>
<dbReference type="STRING" id="860235.AOZ06_46905"/>
<keyword evidence="1" id="KW-0812">Transmembrane</keyword>
<sequence>MGAVMTPDKSKSKARGLSRTFVWYSFGTACSVALTLGVLFAAQDNQLDTREILSAIGLNLIASVVFALMFVALANWVQERSVHDTIRDGFSELADRVAENMTTTHRLFVPLKKYEALNPGDTYGDEYNRDVTKDLEETDFFAFYGPSARYVAARLLAARHHPQQVRIAMIGPGNARAIRRRAYDRRSWAKPEGLSIDRIQEDLRNELIFNLVALFECRQICPIEILFNDDTAVYRYVMLDKAVYVSWYHSPHSAQMEMPESYRFGRESFVYSTFRMDLMRRFEISDDKVSFEASQDDRFLIDTLRRITGEQITEAELSRWRAEHLNDSESFSAYMGKLYANLNQKEA</sequence>
<dbReference type="EMBL" id="CP012752">
    <property type="protein sequence ID" value="ALG13399.1"/>
    <property type="molecule type" value="Genomic_DNA"/>
</dbReference>
<dbReference type="KEGG" id="kphy:AOZ06_46905"/>
<dbReference type="AlphaFoldDB" id="A0A0N7F569"/>
<evidence type="ECO:0000313" key="3">
    <source>
        <dbReference type="Proteomes" id="UP000063699"/>
    </source>
</evidence>
<keyword evidence="3" id="KW-1185">Reference proteome</keyword>
<dbReference type="Proteomes" id="UP000063699">
    <property type="component" value="Chromosome"/>
</dbReference>
<protein>
    <submittedName>
        <fullName evidence="2">Uncharacterized protein</fullName>
    </submittedName>
</protein>
<organism evidence="2 3">
    <name type="scientific">Kibdelosporangium phytohabitans</name>
    <dbReference type="NCBI Taxonomy" id="860235"/>
    <lineage>
        <taxon>Bacteria</taxon>
        <taxon>Bacillati</taxon>
        <taxon>Actinomycetota</taxon>
        <taxon>Actinomycetes</taxon>
        <taxon>Pseudonocardiales</taxon>
        <taxon>Pseudonocardiaceae</taxon>
        <taxon>Kibdelosporangium</taxon>
    </lineage>
</organism>
<feature type="transmembrane region" description="Helical" evidence="1">
    <location>
        <begin position="21"/>
        <end position="40"/>
    </location>
</feature>
<feature type="transmembrane region" description="Helical" evidence="1">
    <location>
        <begin position="52"/>
        <end position="77"/>
    </location>
</feature>
<keyword evidence="1" id="KW-0472">Membrane</keyword>
<accession>A0A0N7F569</accession>
<keyword evidence="1" id="KW-1133">Transmembrane helix</keyword>